<gene>
    <name evidence="2" type="ORF">G6O67_004198</name>
</gene>
<feature type="signal peptide" evidence="1">
    <location>
        <begin position="1"/>
        <end position="18"/>
    </location>
</feature>
<protein>
    <recommendedName>
        <fullName evidence="4">Secreted protein</fullName>
    </recommendedName>
</protein>
<evidence type="ECO:0008006" key="4">
    <source>
        <dbReference type="Google" id="ProtNLM"/>
    </source>
</evidence>
<comment type="caution">
    <text evidence="2">The sequence shown here is derived from an EMBL/GenBank/DDBJ whole genome shotgun (WGS) entry which is preliminary data.</text>
</comment>
<keyword evidence="3" id="KW-1185">Reference proteome</keyword>
<dbReference type="OrthoDB" id="4860686at2759"/>
<organism evidence="2 3">
    <name type="scientific">Ophiocordyceps sinensis</name>
    <dbReference type="NCBI Taxonomy" id="72228"/>
    <lineage>
        <taxon>Eukaryota</taxon>
        <taxon>Fungi</taxon>
        <taxon>Dikarya</taxon>
        <taxon>Ascomycota</taxon>
        <taxon>Pezizomycotina</taxon>
        <taxon>Sordariomycetes</taxon>
        <taxon>Hypocreomycetidae</taxon>
        <taxon>Hypocreales</taxon>
        <taxon>Ophiocordycipitaceae</taxon>
        <taxon>Ophiocordyceps</taxon>
    </lineage>
</organism>
<proteinExistence type="predicted"/>
<dbReference type="AlphaFoldDB" id="A0A8H4PNV0"/>
<keyword evidence="1" id="KW-0732">Signal</keyword>
<evidence type="ECO:0000256" key="1">
    <source>
        <dbReference type="SAM" id="SignalP"/>
    </source>
</evidence>
<accession>A0A8H4PNV0</accession>
<feature type="chain" id="PRO_5034619511" description="Secreted protein" evidence="1">
    <location>
        <begin position="19"/>
        <end position="114"/>
    </location>
</feature>
<evidence type="ECO:0000313" key="2">
    <source>
        <dbReference type="EMBL" id="KAF4507731.1"/>
    </source>
</evidence>
<dbReference type="EMBL" id="JAAVMX010000005">
    <property type="protein sequence ID" value="KAF4507731.1"/>
    <property type="molecule type" value="Genomic_DNA"/>
</dbReference>
<reference evidence="2 3" key="1">
    <citation type="journal article" date="2020" name="Genome Biol. Evol.">
        <title>A new high-quality draft genome assembly of the Chinese cordyceps Ophiocordyceps sinensis.</title>
        <authorList>
            <person name="Shu R."/>
            <person name="Zhang J."/>
            <person name="Meng Q."/>
            <person name="Zhang H."/>
            <person name="Zhou G."/>
            <person name="Li M."/>
            <person name="Wu P."/>
            <person name="Zhao Y."/>
            <person name="Chen C."/>
            <person name="Qin Q."/>
        </authorList>
    </citation>
    <scope>NUCLEOTIDE SEQUENCE [LARGE SCALE GENOMIC DNA]</scope>
    <source>
        <strain evidence="2 3">IOZ07</strain>
    </source>
</reference>
<evidence type="ECO:0000313" key="3">
    <source>
        <dbReference type="Proteomes" id="UP000557566"/>
    </source>
</evidence>
<dbReference type="Proteomes" id="UP000557566">
    <property type="component" value="Unassembled WGS sequence"/>
</dbReference>
<sequence length="114" mass="13200">MRLKVPTLLAALAATCAADTLKYWEEYWGFGHNLISVFYTSTSSYFVKGESGCRGTDVPGMTHFCVDWPRQRGHFRFHGQNKRCMKQTFVSDWYACDDGHDCRVWVMEEAPCTW</sequence>
<name>A0A8H4PNV0_9HYPO</name>